<organism evidence="1">
    <name type="scientific">Myoviridae sp. ctTF92</name>
    <dbReference type="NCBI Taxonomy" id="2825110"/>
    <lineage>
        <taxon>Viruses</taxon>
        <taxon>Duplodnaviria</taxon>
        <taxon>Heunggongvirae</taxon>
        <taxon>Uroviricota</taxon>
        <taxon>Caudoviricetes</taxon>
    </lineage>
</organism>
<proteinExistence type="predicted"/>
<accession>A0A8S5ULC0</accession>
<sequence length="54" mass="6180">MLKQRFFSCIVLIPPQLIISNQSTKQTLKPCFNPIFHPNARLKNRSQTLATPAQ</sequence>
<evidence type="ECO:0000313" key="1">
    <source>
        <dbReference type="EMBL" id="DAF95227.1"/>
    </source>
</evidence>
<dbReference type="EMBL" id="BK016106">
    <property type="protein sequence ID" value="DAF95227.1"/>
    <property type="molecule type" value="Genomic_DNA"/>
</dbReference>
<name>A0A8S5ULC0_9CAUD</name>
<protein>
    <submittedName>
        <fullName evidence="1">Uncharacterized protein</fullName>
    </submittedName>
</protein>
<reference evidence="1" key="1">
    <citation type="journal article" date="2021" name="Proc. Natl. Acad. Sci. U.S.A.">
        <title>A Catalog of Tens of Thousands of Viruses from Human Metagenomes Reveals Hidden Associations with Chronic Diseases.</title>
        <authorList>
            <person name="Tisza M.J."/>
            <person name="Buck C.B."/>
        </authorList>
    </citation>
    <scope>NUCLEOTIDE SEQUENCE</scope>
    <source>
        <strain evidence="1">CtTF92</strain>
    </source>
</reference>